<dbReference type="STRING" id="2282107.A0A286UF72"/>
<accession>A0A286UF72</accession>
<proteinExistence type="predicted"/>
<keyword evidence="3" id="KW-0808">Transferase</keyword>
<dbReference type="GO" id="GO:0005524">
    <property type="term" value="F:ATP binding"/>
    <property type="evidence" value="ECO:0007669"/>
    <property type="project" value="InterPro"/>
</dbReference>
<feature type="region of interest" description="Disordered" evidence="1">
    <location>
        <begin position="649"/>
        <end position="685"/>
    </location>
</feature>
<comment type="caution">
    <text evidence="3">The sequence shown here is derived from an EMBL/GenBank/DDBJ whole genome shotgun (WGS) entry which is preliminary data.</text>
</comment>
<dbReference type="Proteomes" id="UP000217199">
    <property type="component" value="Unassembled WGS sequence"/>
</dbReference>
<evidence type="ECO:0000256" key="1">
    <source>
        <dbReference type="SAM" id="MobiDB-lite"/>
    </source>
</evidence>
<dbReference type="InParanoid" id="A0A286UF72"/>
<dbReference type="InterPro" id="IPR001245">
    <property type="entry name" value="Ser-Thr/Tyr_kinase_cat_dom"/>
</dbReference>
<dbReference type="PROSITE" id="PS00108">
    <property type="entry name" value="PROTEIN_KINASE_ST"/>
    <property type="match status" value="1"/>
</dbReference>
<organism evidence="3 4">
    <name type="scientific">Pyrrhoderma noxium</name>
    <dbReference type="NCBI Taxonomy" id="2282107"/>
    <lineage>
        <taxon>Eukaryota</taxon>
        <taxon>Fungi</taxon>
        <taxon>Dikarya</taxon>
        <taxon>Basidiomycota</taxon>
        <taxon>Agaricomycotina</taxon>
        <taxon>Agaricomycetes</taxon>
        <taxon>Hymenochaetales</taxon>
        <taxon>Hymenochaetaceae</taxon>
        <taxon>Pyrrhoderma</taxon>
    </lineage>
</organism>
<dbReference type="GO" id="GO:0004674">
    <property type="term" value="F:protein serine/threonine kinase activity"/>
    <property type="evidence" value="ECO:0007669"/>
    <property type="project" value="TreeGrafter"/>
</dbReference>
<feature type="region of interest" description="Disordered" evidence="1">
    <location>
        <begin position="505"/>
        <end position="575"/>
    </location>
</feature>
<dbReference type="EMBL" id="NBII01000006">
    <property type="protein sequence ID" value="PAV18253.1"/>
    <property type="molecule type" value="Genomic_DNA"/>
</dbReference>
<feature type="region of interest" description="Disordered" evidence="1">
    <location>
        <begin position="47"/>
        <end position="67"/>
    </location>
</feature>
<dbReference type="Gene3D" id="1.10.510.10">
    <property type="entry name" value="Transferase(Phosphotransferase) domain 1"/>
    <property type="match status" value="1"/>
</dbReference>
<dbReference type="InterPro" id="IPR051681">
    <property type="entry name" value="Ser/Thr_Kinases-Pseudokinases"/>
</dbReference>
<keyword evidence="4" id="KW-1185">Reference proteome</keyword>
<reference evidence="3 4" key="1">
    <citation type="journal article" date="2017" name="Mol. Ecol.">
        <title>Comparative and population genomic landscape of Phellinus noxius: A hypervariable fungus causing root rot in trees.</title>
        <authorList>
            <person name="Chung C.L."/>
            <person name="Lee T.J."/>
            <person name="Akiba M."/>
            <person name="Lee H.H."/>
            <person name="Kuo T.H."/>
            <person name="Liu D."/>
            <person name="Ke H.M."/>
            <person name="Yokoi T."/>
            <person name="Roa M.B."/>
            <person name="Lu M.J."/>
            <person name="Chang Y.Y."/>
            <person name="Ann P.J."/>
            <person name="Tsai J.N."/>
            <person name="Chen C.Y."/>
            <person name="Tzean S.S."/>
            <person name="Ota Y."/>
            <person name="Hattori T."/>
            <person name="Sahashi N."/>
            <person name="Liou R.F."/>
            <person name="Kikuchi T."/>
            <person name="Tsai I.J."/>
        </authorList>
    </citation>
    <scope>NUCLEOTIDE SEQUENCE [LARGE SCALE GENOMIC DNA]</scope>
    <source>
        <strain evidence="3 4">FFPRI411160</strain>
    </source>
</reference>
<feature type="region of interest" description="Disordered" evidence="1">
    <location>
        <begin position="441"/>
        <end position="460"/>
    </location>
</feature>
<feature type="compositionally biased region" description="Low complexity" evidence="1">
    <location>
        <begin position="48"/>
        <end position="67"/>
    </location>
</feature>
<dbReference type="SMART" id="SM00220">
    <property type="entry name" value="S_TKc"/>
    <property type="match status" value="1"/>
</dbReference>
<feature type="domain" description="Protein kinase" evidence="2">
    <location>
        <begin position="28"/>
        <end position="352"/>
    </location>
</feature>
<dbReference type="PROSITE" id="PS50011">
    <property type="entry name" value="PROTEIN_KINASE_DOM"/>
    <property type="match status" value="1"/>
</dbReference>
<evidence type="ECO:0000259" key="2">
    <source>
        <dbReference type="PROSITE" id="PS50011"/>
    </source>
</evidence>
<dbReference type="InterPro" id="IPR000719">
    <property type="entry name" value="Prot_kinase_dom"/>
</dbReference>
<dbReference type="SUPFAM" id="SSF56112">
    <property type="entry name" value="Protein kinase-like (PK-like)"/>
    <property type="match status" value="1"/>
</dbReference>
<feature type="compositionally biased region" description="Polar residues" evidence="1">
    <location>
        <begin position="509"/>
        <end position="527"/>
    </location>
</feature>
<evidence type="ECO:0000313" key="3">
    <source>
        <dbReference type="EMBL" id="PAV18253.1"/>
    </source>
</evidence>
<gene>
    <name evidence="3" type="ORF">PNOK_0673900</name>
</gene>
<feature type="region of interest" description="Disordered" evidence="1">
    <location>
        <begin position="362"/>
        <end position="432"/>
    </location>
</feature>
<feature type="region of interest" description="Disordered" evidence="1">
    <location>
        <begin position="893"/>
        <end position="913"/>
    </location>
</feature>
<feature type="compositionally biased region" description="Polar residues" evidence="1">
    <location>
        <begin position="966"/>
        <end position="982"/>
    </location>
</feature>
<feature type="region of interest" description="Disordered" evidence="1">
    <location>
        <begin position="965"/>
        <end position="993"/>
    </location>
</feature>
<keyword evidence="3" id="KW-0418">Kinase</keyword>
<dbReference type="InterPro" id="IPR011009">
    <property type="entry name" value="Kinase-like_dom_sf"/>
</dbReference>
<dbReference type="InterPro" id="IPR008271">
    <property type="entry name" value="Ser/Thr_kinase_AS"/>
</dbReference>
<feature type="compositionally biased region" description="Low complexity" evidence="1">
    <location>
        <begin position="442"/>
        <end position="460"/>
    </location>
</feature>
<name>A0A286UF72_9AGAM</name>
<feature type="compositionally biased region" description="Basic and acidic residues" evidence="1">
    <location>
        <begin position="393"/>
        <end position="408"/>
    </location>
</feature>
<dbReference type="OrthoDB" id="346907at2759"/>
<dbReference type="AlphaFoldDB" id="A0A286UF72"/>
<feature type="compositionally biased region" description="Polar residues" evidence="1">
    <location>
        <begin position="542"/>
        <end position="568"/>
    </location>
</feature>
<dbReference type="PANTHER" id="PTHR44329">
    <property type="entry name" value="SERINE/THREONINE-PROTEIN KINASE TNNI3K-RELATED"/>
    <property type="match status" value="1"/>
</dbReference>
<protein>
    <submittedName>
        <fullName evidence="3">Kinase</fullName>
    </submittedName>
</protein>
<sequence>MSAAAAVDDVDNDLSRLYDSLNLTGRVIRLGNHIGAGGCADVYEARLTSSPSRRPSSNANPSNGNGTSSLVSRYCAAVPSLDGLGHISGMHEEGQRVAVKVVRENASSAGIANLGKRLVREVRAWSKLYHRNVLPLLGFTYGFDPNSRLASLVSPWMPYGTAGCYLEKRSAEERIRILTGIADGLCYLHRHDVVHGDLKGDNVMIDSHFEPRISDFGLSKLLDEANTNTLTQNIGSVRWTARELIMDQHCVTVESDIWAFGMTALELFTNAPPYAHLRKDAQIIVSIYKGELPARPTASPITTSAFGRLGMGMKIKRGVPMDDNLWDICKKCWVADPRLRPSTRELSKQLWELDLKCKLRTRKRTRRARSPEAANSELRSSSPVGDRTSVDSGVKEIERGNSPEERLRKSPKLAHLQEITTENKPPPSPGAVVRMRPRIRATSGSGPVSTVSTRPSTPTRSHAAIARHRSRHSSHSNHFVDDVEGHGIFTHNQSDGNLLEHLWHRHHQQQQAERMQRTSSEPMQSDGYSELPPGSGLGLDWGSSNELPSSSSQALVLSPTRTRCSSGVESPRNAHPYLTHVHEDGYLRPQQFDFDQDRNHPELRQRNYNFGSGVTCVYDHFAQAQAQGHVSHRSMTESRAQPYSPGIYNDVDAQPTAHPSSQWASIPPNDINAPSSSSSLPPLHSSLSDGNISEMQIYQTMPIAHSHGYPSYTPYPYAHDNTPHTPHNFQHAFDSSSMTHSYPSDLSRLPRLPSRTTYHTLPGNVVARRLLLEHPNMSSSATYNFNRNAPNLADYSPPLGSAPSPHTLGPVFSESFPFAPVHTSPLTLDEPLPEVYPLYSPYVGSQASRNQAVDFTSMRAEATVSPALSDVSVPTPNLPSLPGPSIRGRTRFPSVSGLDIPQQDLLSDQPPLERRPSYPEVILHPEFSETPVMSTLEDDFDAAFERYDGEEYALFGGYNIVESPVHDSTPQGRGTSFLTQMPTPRMSPIASTA</sequence>
<evidence type="ECO:0000313" key="4">
    <source>
        <dbReference type="Proteomes" id="UP000217199"/>
    </source>
</evidence>
<dbReference type="PANTHER" id="PTHR44329:SF214">
    <property type="entry name" value="PROTEIN KINASE DOMAIN-CONTAINING PROTEIN"/>
    <property type="match status" value="1"/>
</dbReference>
<dbReference type="Pfam" id="PF07714">
    <property type="entry name" value="PK_Tyr_Ser-Thr"/>
    <property type="match status" value="1"/>
</dbReference>
<feature type="compositionally biased region" description="Low complexity" evidence="1">
    <location>
        <begin position="674"/>
        <end position="685"/>
    </location>
</feature>